<dbReference type="InterPro" id="IPR032707">
    <property type="entry name" value="MYCBPAP"/>
</dbReference>
<reference evidence="2" key="1">
    <citation type="journal article" date="2021" name="Evol. Appl.">
        <title>The genome of the Pyrenean desman and the effects of bottlenecks and inbreeding on the genomic landscape of an endangered species.</title>
        <authorList>
            <person name="Escoda L."/>
            <person name="Castresana J."/>
        </authorList>
    </citation>
    <scope>NUCLEOTIDE SEQUENCE</scope>
    <source>
        <strain evidence="2">IBE-C5619</strain>
    </source>
</reference>
<feature type="region of interest" description="Disordered" evidence="1">
    <location>
        <begin position="148"/>
        <end position="169"/>
    </location>
</feature>
<feature type="region of interest" description="Disordered" evidence="1">
    <location>
        <begin position="42"/>
        <end position="106"/>
    </location>
</feature>
<feature type="non-terminal residue" evidence="2">
    <location>
        <position position="1128"/>
    </location>
</feature>
<feature type="compositionally biased region" description="Basic residues" evidence="1">
    <location>
        <begin position="1"/>
        <end position="16"/>
    </location>
</feature>
<dbReference type="OrthoDB" id="10263316at2759"/>
<dbReference type="Pfam" id="PF14646">
    <property type="entry name" value="MYCBPAP"/>
    <property type="match status" value="1"/>
</dbReference>
<accession>A0A8J5ZWE4</accession>
<protein>
    <submittedName>
        <fullName evidence="2">MYCBP-associated protein</fullName>
    </submittedName>
</protein>
<dbReference type="AlphaFoldDB" id="A0A8J5ZWE4"/>
<feature type="compositionally biased region" description="Basic and acidic residues" evidence="1">
    <location>
        <begin position="303"/>
        <end position="315"/>
    </location>
</feature>
<evidence type="ECO:0000256" key="1">
    <source>
        <dbReference type="SAM" id="MobiDB-lite"/>
    </source>
</evidence>
<dbReference type="InterPro" id="IPR013783">
    <property type="entry name" value="Ig-like_fold"/>
</dbReference>
<feature type="region of interest" description="Disordered" evidence="1">
    <location>
        <begin position="983"/>
        <end position="1080"/>
    </location>
</feature>
<dbReference type="EMBL" id="JAGFMF010012081">
    <property type="protein sequence ID" value="KAG8507867.1"/>
    <property type="molecule type" value="Genomic_DNA"/>
</dbReference>
<evidence type="ECO:0000313" key="2">
    <source>
        <dbReference type="EMBL" id="KAG8507867.1"/>
    </source>
</evidence>
<feature type="compositionally biased region" description="Basic and acidic residues" evidence="1">
    <location>
        <begin position="1003"/>
        <end position="1065"/>
    </location>
</feature>
<feature type="region of interest" description="Disordered" evidence="1">
    <location>
        <begin position="303"/>
        <end position="323"/>
    </location>
</feature>
<comment type="caution">
    <text evidence="2">The sequence shown here is derived from an EMBL/GenBank/DDBJ whole genome shotgun (WGS) entry which is preliminary data.</text>
</comment>
<feature type="region of interest" description="Disordered" evidence="1">
    <location>
        <begin position="1"/>
        <end position="29"/>
    </location>
</feature>
<dbReference type="Proteomes" id="UP000700334">
    <property type="component" value="Unassembled WGS sequence"/>
</dbReference>
<organism evidence="2 3">
    <name type="scientific">Galemys pyrenaicus</name>
    <name type="common">Iberian desman</name>
    <name type="synonym">Pyrenean desman</name>
    <dbReference type="NCBI Taxonomy" id="202257"/>
    <lineage>
        <taxon>Eukaryota</taxon>
        <taxon>Metazoa</taxon>
        <taxon>Chordata</taxon>
        <taxon>Craniata</taxon>
        <taxon>Vertebrata</taxon>
        <taxon>Euteleostomi</taxon>
        <taxon>Mammalia</taxon>
        <taxon>Eutheria</taxon>
        <taxon>Laurasiatheria</taxon>
        <taxon>Eulipotyphla</taxon>
        <taxon>Talpidae</taxon>
        <taxon>Galemys</taxon>
    </lineage>
</organism>
<dbReference type="PANTHER" id="PTHR48421">
    <property type="entry name" value="MYCBP-ASSOCIATED PROTEIN"/>
    <property type="match status" value="1"/>
</dbReference>
<sequence length="1128" mass="126753">ELRRQARGRGLMKKLSSKLSPPKLLGGCAPPRRALVAMDAVAAAGGQARARGRGGEGGGGGRVARPSYPGSPRRRPRSQPQPQPGRHDEVPKEGIPLQTTSKQILGGRRKLERLALAALGAQETSTGTRVFGWESRYRAWRMGVTPRMEVGKRQEKKRAKVPEQPTPPIQEEIEPVSNVLQGDDILALAIKSEDLKKQHIPRLKEDKPIITQKFIIRKFKPKDSRRTVCHLVAHPATPDAATKPLDYSGPADTFHGTDQILPHHILGSLQDFKRIAVARGNTQLAELIHTPPSLMTLISAKEEPKQKAPKGEKTHPQALSPQHNFLRNWQHNIALRKRQQEALSEHLKKPVTDLLMHTGDTYRRIQEERELIDRALPTQHDGKARTVLPSAWCGGVCNETTGFWSRLECLGDEMTGLVMTKTKTQRGLREPITHIRKPSSIREETGLQAKSGAWYRYTWDRSLFLIHRRKELQSIMAELDFSQKVGSAPISQSEAPCNGTGLQSANHAFLGLSEDIDGLEVVGRGQPFSTVTVEDYSVSERNQENSSEDSLCLDIMANYPDVVPMPILGPSLLFCGKPACWIRGSNPQDKKQVGIAVRLTFETLEGEKTSSELTVVNNGTVAIWYDWRRQAQLDSFQDMKRNRMQRFYFDNRGGVILPGETKTFTFFFKSLDVGIFRESWEFGTHPTLLGGAVLQVNLHAVSLSQDMFRDERMSLKKKLAAHEAVTVVKSMLQELLRGILTPERAQSPVDTYLTEEDLFRHRNPQLHYQHQVVRNLHRLWSQYMVLPPKTEEARPGEEEHLGPGTWGANLQSAFLEKSSTNVEPMGHSRSPGLEFQLPRQETEALRTSQNPLVSQKPSLAAKISQRKSIMEEILVEASPDAESIKSSWELDGLPPAQWNLCLGDFRKAVMSLPEENQREDTLIRLNKAALELCQDQRPLQSDFLYQMCLPLWWDVIDSMVSYSLWLRALLGLPEKETVYLDMPDEQDHKSPPVMEVKVTSGRVGKEDRKGTTQEKKLGIRDKEDKKGSKLLGKEACHGDRLNSKKHKAKDDKKPLKSLSRDRLSMEDPAPDSTTPSQEPIDPLVMEKYIHRLHTEVYGLLDSLVSALTVLADELSPITNVEEPLGLCT</sequence>
<dbReference type="Gene3D" id="2.60.40.10">
    <property type="entry name" value="Immunoglobulins"/>
    <property type="match status" value="1"/>
</dbReference>
<keyword evidence="3" id="KW-1185">Reference proteome</keyword>
<dbReference type="PANTHER" id="PTHR48421:SF1">
    <property type="entry name" value="MYCBP-ASSOCIATED PROTEIN"/>
    <property type="match status" value="1"/>
</dbReference>
<proteinExistence type="predicted"/>
<gene>
    <name evidence="2" type="ORF">J0S82_002815</name>
</gene>
<evidence type="ECO:0000313" key="3">
    <source>
        <dbReference type="Proteomes" id="UP000700334"/>
    </source>
</evidence>
<name>A0A8J5ZWE4_GALPY</name>